<name>A0A6J3L741_9HYME</name>
<feature type="region of interest" description="Disordered" evidence="1">
    <location>
        <begin position="108"/>
        <end position="134"/>
    </location>
</feature>
<evidence type="ECO:0000313" key="4">
    <source>
        <dbReference type="RefSeq" id="XP_033359825.1"/>
    </source>
</evidence>
<protein>
    <submittedName>
        <fullName evidence="3 4">Uncharacterized protein LOC117238762</fullName>
    </submittedName>
</protein>
<dbReference type="Proteomes" id="UP000504631">
    <property type="component" value="Unplaced"/>
</dbReference>
<organism evidence="2 3">
    <name type="scientific">Bombus vosnesenskii</name>
    <dbReference type="NCBI Taxonomy" id="207650"/>
    <lineage>
        <taxon>Eukaryota</taxon>
        <taxon>Metazoa</taxon>
        <taxon>Ecdysozoa</taxon>
        <taxon>Arthropoda</taxon>
        <taxon>Hexapoda</taxon>
        <taxon>Insecta</taxon>
        <taxon>Pterygota</taxon>
        <taxon>Neoptera</taxon>
        <taxon>Endopterygota</taxon>
        <taxon>Hymenoptera</taxon>
        <taxon>Apocrita</taxon>
        <taxon>Aculeata</taxon>
        <taxon>Apoidea</taxon>
        <taxon>Anthophila</taxon>
        <taxon>Apidae</taxon>
        <taxon>Bombus</taxon>
        <taxon>Pyrobombus</taxon>
    </lineage>
</organism>
<evidence type="ECO:0000256" key="1">
    <source>
        <dbReference type="SAM" id="MobiDB-lite"/>
    </source>
</evidence>
<evidence type="ECO:0000313" key="3">
    <source>
        <dbReference type="RefSeq" id="XP_033359824.1"/>
    </source>
</evidence>
<reference evidence="3 4" key="1">
    <citation type="submission" date="2025-04" db="UniProtKB">
        <authorList>
            <consortium name="RefSeq"/>
        </authorList>
    </citation>
    <scope>IDENTIFICATION</scope>
    <source>
        <tissue evidence="3 4">Muscle</tissue>
    </source>
</reference>
<dbReference type="GeneID" id="117238762"/>
<sequence>MENAEVIEQNDSWSNDLNDSDLNGIRKEVSSASIYGNGLESPILGSSFRVPDIPKRYIEPIALDTSLPYIPVYMHLKTYDLKPIERPSTPPILTELRLKCQNDVESCKSSKALPSSRRSSKERSSISLKPREAK</sequence>
<dbReference type="AlphaFoldDB" id="A0A6J3L741"/>
<dbReference type="KEGG" id="bvk:117238762"/>
<evidence type="ECO:0000313" key="2">
    <source>
        <dbReference type="Proteomes" id="UP000504631"/>
    </source>
</evidence>
<keyword evidence="2" id="KW-1185">Reference proteome</keyword>
<proteinExistence type="predicted"/>
<accession>A0A6J3L741</accession>
<gene>
    <name evidence="3 4" type="primary">LOC117238762</name>
</gene>
<dbReference type="RefSeq" id="XP_033359824.1">
    <property type="nucleotide sequence ID" value="XM_033503933.1"/>
</dbReference>
<dbReference type="RefSeq" id="XP_033359825.1">
    <property type="nucleotide sequence ID" value="XM_033503934.1"/>
</dbReference>
<feature type="compositionally biased region" description="Basic and acidic residues" evidence="1">
    <location>
        <begin position="119"/>
        <end position="134"/>
    </location>
</feature>